<reference evidence="4 5" key="1">
    <citation type="journal article" date="2015" name="J. Biotechnol.">
        <title>Complete genome sequence of a malodorant-producing acetogen, Clostridium scatologenes ATCC 25775(T).</title>
        <authorList>
            <person name="Zhu Z."/>
            <person name="Guo T."/>
            <person name="Zheng H."/>
            <person name="Song T."/>
            <person name="Ouyang P."/>
            <person name="Xie J."/>
        </authorList>
    </citation>
    <scope>NUCLEOTIDE SEQUENCE [LARGE SCALE GENOMIC DNA]</scope>
    <source>
        <strain evidence="4 5">ATCC 25775</strain>
    </source>
</reference>
<dbReference type="SUPFAM" id="SSF46689">
    <property type="entry name" value="Homeodomain-like"/>
    <property type="match status" value="1"/>
</dbReference>
<evidence type="ECO:0000313" key="5">
    <source>
        <dbReference type="Proteomes" id="UP000033115"/>
    </source>
</evidence>
<proteinExistence type="predicted"/>
<dbReference type="EMBL" id="CP009933">
    <property type="protein sequence ID" value="AKA67972.1"/>
    <property type="molecule type" value="Genomic_DNA"/>
</dbReference>
<dbReference type="AlphaFoldDB" id="A0A0E3M527"/>
<dbReference type="KEGG" id="csq:CSCA_0847"/>
<dbReference type="PANTHER" id="PTHR43479">
    <property type="entry name" value="ACREF/ENVCD OPERON REPRESSOR-RELATED"/>
    <property type="match status" value="1"/>
</dbReference>
<evidence type="ECO:0000256" key="1">
    <source>
        <dbReference type="ARBA" id="ARBA00023125"/>
    </source>
</evidence>
<keyword evidence="5" id="KW-1185">Reference proteome</keyword>
<keyword evidence="1 2" id="KW-0238">DNA-binding</keyword>
<organism evidence="4 5">
    <name type="scientific">Clostridium scatologenes</name>
    <dbReference type="NCBI Taxonomy" id="1548"/>
    <lineage>
        <taxon>Bacteria</taxon>
        <taxon>Bacillati</taxon>
        <taxon>Bacillota</taxon>
        <taxon>Clostridia</taxon>
        <taxon>Eubacteriales</taxon>
        <taxon>Clostridiaceae</taxon>
        <taxon>Clostridium</taxon>
    </lineage>
</organism>
<gene>
    <name evidence="4" type="ORF">CSCA_0847</name>
</gene>
<protein>
    <submittedName>
        <fullName evidence="4">Transcriptional regulator, AcrR</fullName>
    </submittedName>
</protein>
<dbReference type="Gene3D" id="1.10.357.10">
    <property type="entry name" value="Tetracycline Repressor, domain 2"/>
    <property type="match status" value="1"/>
</dbReference>
<dbReference type="InterPro" id="IPR009057">
    <property type="entry name" value="Homeodomain-like_sf"/>
</dbReference>
<evidence type="ECO:0000259" key="3">
    <source>
        <dbReference type="PROSITE" id="PS50977"/>
    </source>
</evidence>
<dbReference type="PROSITE" id="PS50977">
    <property type="entry name" value="HTH_TETR_2"/>
    <property type="match status" value="1"/>
</dbReference>
<dbReference type="Pfam" id="PF00440">
    <property type="entry name" value="TetR_N"/>
    <property type="match status" value="1"/>
</dbReference>
<name>A0A0E3M527_CLOSL</name>
<dbReference type="GO" id="GO:0003677">
    <property type="term" value="F:DNA binding"/>
    <property type="evidence" value="ECO:0007669"/>
    <property type="project" value="UniProtKB-UniRule"/>
</dbReference>
<dbReference type="Proteomes" id="UP000033115">
    <property type="component" value="Chromosome"/>
</dbReference>
<dbReference type="STRING" id="1548.CSCA_0847"/>
<dbReference type="PANTHER" id="PTHR43479:SF11">
    <property type="entry name" value="ACREF_ENVCD OPERON REPRESSOR-RELATED"/>
    <property type="match status" value="1"/>
</dbReference>
<sequence>MTRTNKNFNNKRNELLEKLWNIFIIKGYENTTLSFIIKTLNTSKGSFYHYFSSKEECADATIEMHTNLWLNEIKEKLPEGLKAKDKLKQLILIGIETSSSNDEQYKKINSPSNTIFHEKLMVSITKKFAPLYAEIIIQGISEGVFNVKYPLETAEMILTLSNFYLDKDLFKWDEKSSVLKVIAFENILEKIVGADENTFNFISRIIKMED</sequence>
<evidence type="ECO:0000313" key="4">
    <source>
        <dbReference type="EMBL" id="AKA67972.1"/>
    </source>
</evidence>
<dbReference type="RefSeq" id="WP_029162756.1">
    <property type="nucleotide sequence ID" value="NZ_CP009933.1"/>
</dbReference>
<dbReference type="HOGENOM" id="CLU_069356_29_1_9"/>
<dbReference type="InterPro" id="IPR001647">
    <property type="entry name" value="HTH_TetR"/>
</dbReference>
<dbReference type="Pfam" id="PF21303">
    <property type="entry name" value="TetR_C_39"/>
    <property type="match status" value="1"/>
</dbReference>
<dbReference type="InterPro" id="IPR049149">
    <property type="entry name" value="TetR/AcrR_C"/>
</dbReference>
<feature type="DNA-binding region" description="H-T-H motif" evidence="2">
    <location>
        <begin position="32"/>
        <end position="51"/>
    </location>
</feature>
<feature type="domain" description="HTH tetR-type" evidence="3">
    <location>
        <begin position="9"/>
        <end position="69"/>
    </location>
</feature>
<evidence type="ECO:0000256" key="2">
    <source>
        <dbReference type="PROSITE-ProRule" id="PRU00335"/>
    </source>
</evidence>
<dbReference type="InterPro" id="IPR050624">
    <property type="entry name" value="HTH-type_Tx_Regulator"/>
</dbReference>
<accession>A0A0E3M527</accession>